<reference evidence="5" key="1">
    <citation type="submission" date="2020-10" db="EMBL/GenBank/DDBJ databases">
        <authorList>
            <person name="Gilroy R."/>
        </authorList>
    </citation>
    <scope>NUCLEOTIDE SEQUENCE</scope>
    <source>
        <strain evidence="5">CHK176-6737</strain>
    </source>
</reference>
<dbReference type="EMBL" id="DVNM01000016">
    <property type="protein sequence ID" value="HIU68943.1"/>
    <property type="molecule type" value="Genomic_DNA"/>
</dbReference>
<evidence type="ECO:0000256" key="1">
    <source>
        <dbReference type="ARBA" id="ARBA00006534"/>
    </source>
</evidence>
<reference evidence="5" key="2">
    <citation type="journal article" date="2021" name="PeerJ">
        <title>Extensive microbial diversity within the chicken gut microbiome revealed by metagenomics and culture.</title>
        <authorList>
            <person name="Gilroy R."/>
            <person name="Ravi A."/>
            <person name="Getino M."/>
            <person name="Pursley I."/>
            <person name="Horton D.L."/>
            <person name="Alikhan N.F."/>
            <person name="Baker D."/>
            <person name="Gharbi K."/>
            <person name="Hall N."/>
            <person name="Watson M."/>
            <person name="Adriaenssens E.M."/>
            <person name="Foster-Nyarko E."/>
            <person name="Jarju S."/>
            <person name="Secka A."/>
            <person name="Antonio M."/>
            <person name="Oren A."/>
            <person name="Chaudhuri R.R."/>
            <person name="La Ragione R."/>
            <person name="Hildebrand F."/>
            <person name="Pallen M.J."/>
        </authorList>
    </citation>
    <scope>NUCLEOTIDE SEQUENCE</scope>
    <source>
        <strain evidence="5">CHK176-6737</strain>
    </source>
</reference>
<accession>A0A9D1SNJ2</accession>
<evidence type="ECO:0000256" key="2">
    <source>
        <dbReference type="ARBA" id="ARBA00022670"/>
    </source>
</evidence>
<dbReference type="Proteomes" id="UP000824125">
    <property type="component" value="Unassembled WGS sequence"/>
</dbReference>
<evidence type="ECO:0000313" key="6">
    <source>
        <dbReference type="Proteomes" id="UP000824125"/>
    </source>
</evidence>
<dbReference type="AlphaFoldDB" id="A0A9D1SNJ2"/>
<keyword evidence="4" id="KW-0720">Serine protease</keyword>
<keyword evidence="5" id="KW-0315">Glutamine amidotransferase</keyword>
<dbReference type="Pfam" id="PF03575">
    <property type="entry name" value="Peptidase_S51"/>
    <property type="match status" value="1"/>
</dbReference>
<keyword evidence="2" id="KW-0645">Protease</keyword>
<name>A0A9D1SNJ2_9FIRM</name>
<comment type="similarity">
    <text evidence="1">Belongs to the peptidase S51 family.</text>
</comment>
<dbReference type="Gene3D" id="3.40.50.880">
    <property type="match status" value="1"/>
</dbReference>
<dbReference type="SUPFAM" id="SSF52317">
    <property type="entry name" value="Class I glutamine amidotransferase-like"/>
    <property type="match status" value="1"/>
</dbReference>
<sequence length="225" mass="25338">MINILLEEFDIDAPYLYDELKNYIKPNYSVAVVAFSFRDDCVNSSDWDALYGKRCGKYYGGIVSGLTAYGIPEDNITFINYFTDTKQSAAQKIKTADIVYFLGGAPDKMMCRIKAFDLYDILMQHEGIVMGYSAGAVIQLSEYHLSPDDNYPEFQYYEGLPYLHDFYLEVHYEGAAAQDASIQRVLAERGKTVYAPASRAGAILVDNGNIRLLGDVKVFELKQQA</sequence>
<evidence type="ECO:0000256" key="4">
    <source>
        <dbReference type="ARBA" id="ARBA00022825"/>
    </source>
</evidence>
<protein>
    <submittedName>
        <fullName evidence="5">Type 1 glutamine amidotransferase-like domain-containing protein</fullName>
    </submittedName>
</protein>
<comment type="caution">
    <text evidence="5">The sequence shown here is derived from an EMBL/GenBank/DDBJ whole genome shotgun (WGS) entry which is preliminary data.</text>
</comment>
<dbReference type="InterPro" id="IPR005320">
    <property type="entry name" value="Peptidase_S51"/>
</dbReference>
<keyword evidence="3" id="KW-0378">Hydrolase</keyword>
<organism evidence="5 6">
    <name type="scientific">Candidatus Scybalenecus merdavium</name>
    <dbReference type="NCBI Taxonomy" id="2840939"/>
    <lineage>
        <taxon>Bacteria</taxon>
        <taxon>Bacillati</taxon>
        <taxon>Bacillota</taxon>
        <taxon>Clostridia</taxon>
        <taxon>Eubacteriales</taxon>
        <taxon>Oscillospiraceae</taxon>
        <taxon>Oscillospiraceae incertae sedis</taxon>
        <taxon>Candidatus Scybalenecus</taxon>
    </lineage>
</organism>
<gene>
    <name evidence="5" type="ORF">IAD23_03170</name>
</gene>
<evidence type="ECO:0000256" key="3">
    <source>
        <dbReference type="ARBA" id="ARBA00022801"/>
    </source>
</evidence>
<dbReference type="GO" id="GO:0008236">
    <property type="term" value="F:serine-type peptidase activity"/>
    <property type="evidence" value="ECO:0007669"/>
    <property type="project" value="UniProtKB-KW"/>
</dbReference>
<proteinExistence type="inferred from homology"/>
<evidence type="ECO:0000313" key="5">
    <source>
        <dbReference type="EMBL" id="HIU68943.1"/>
    </source>
</evidence>
<dbReference type="InterPro" id="IPR029062">
    <property type="entry name" value="Class_I_gatase-like"/>
</dbReference>
<dbReference type="GO" id="GO:0006508">
    <property type="term" value="P:proteolysis"/>
    <property type="evidence" value="ECO:0007669"/>
    <property type="project" value="UniProtKB-KW"/>
</dbReference>